<sequence>MTGNKRNSQHSADADVGLSKHSEGYWLPGTDHEFGLIEPSPANDVFKSDEGSNHDNGNIADALDPPRSIVFDEAEDGTMENPFYLPPSPPFRVSLPVVGLDLAVPAGTSHTLASIPSQARQIAFHTSCRSGAVANNTTNAANETASLSYEHNVSTEMAAEEVHSPGIIVDWRQLVESSRSWATVSIPRRYPDESYYSSRVSNFMNFQPSTPDRSAIEAVLQLAKHIHWMDDIFDTDSLWKAMRAFVETQDHGHSCEEARLACLYHLFADTVGRLSDRPQSESGPQAKQLDDAISALNPPGDIFEFAQISFPWLWEQLERYVTSNLESRASTHGPCVMQGDTLAETWKIWALGSLVAASFGVQTLVQGIWRRGTVRLPYLINLLEFSRGRQDLWMQLVAFVRRVYDRKVRAWRHVVFVWTLLEGTSRERWVYLDGREKVPRARFPQDMGIRPRWANVMAIYEAMPGYEPTDDERKMWEEAAD</sequence>
<reference evidence="3" key="1">
    <citation type="journal article" date="2023" name="Mol. Phylogenet. Evol.">
        <title>Genome-scale phylogeny and comparative genomics of the fungal order Sordariales.</title>
        <authorList>
            <person name="Hensen N."/>
            <person name="Bonometti L."/>
            <person name="Westerberg I."/>
            <person name="Brannstrom I.O."/>
            <person name="Guillou S."/>
            <person name="Cros-Aarteil S."/>
            <person name="Calhoun S."/>
            <person name="Haridas S."/>
            <person name="Kuo A."/>
            <person name="Mondo S."/>
            <person name="Pangilinan J."/>
            <person name="Riley R."/>
            <person name="LaButti K."/>
            <person name="Andreopoulos B."/>
            <person name="Lipzen A."/>
            <person name="Chen C."/>
            <person name="Yan M."/>
            <person name="Daum C."/>
            <person name="Ng V."/>
            <person name="Clum A."/>
            <person name="Steindorff A."/>
            <person name="Ohm R.A."/>
            <person name="Martin F."/>
            <person name="Silar P."/>
            <person name="Natvig D.O."/>
            <person name="Lalanne C."/>
            <person name="Gautier V."/>
            <person name="Ament-Velasquez S.L."/>
            <person name="Kruys A."/>
            <person name="Hutchinson M.I."/>
            <person name="Powell A.J."/>
            <person name="Barry K."/>
            <person name="Miller A.N."/>
            <person name="Grigoriev I.V."/>
            <person name="Debuchy R."/>
            <person name="Gladieux P."/>
            <person name="Hiltunen Thoren M."/>
            <person name="Johannesson H."/>
        </authorList>
    </citation>
    <scope>NUCLEOTIDE SEQUENCE [LARGE SCALE GENOMIC DNA]</scope>
    <source>
        <strain evidence="3">CBS 340.73</strain>
    </source>
</reference>
<dbReference type="EMBL" id="MU853762">
    <property type="protein sequence ID" value="KAK3944050.1"/>
    <property type="molecule type" value="Genomic_DNA"/>
</dbReference>
<evidence type="ECO:0000313" key="2">
    <source>
        <dbReference type="EMBL" id="KAK3944050.1"/>
    </source>
</evidence>
<feature type="region of interest" description="Disordered" evidence="1">
    <location>
        <begin position="45"/>
        <end position="66"/>
    </location>
</feature>
<accession>A0AAN6NE12</accession>
<gene>
    <name evidence="2" type="ORF">QBC46DRAFT_404957</name>
</gene>
<protein>
    <submittedName>
        <fullName evidence="2">Uncharacterized protein</fullName>
    </submittedName>
</protein>
<evidence type="ECO:0000313" key="3">
    <source>
        <dbReference type="Proteomes" id="UP001303473"/>
    </source>
</evidence>
<dbReference type="AlphaFoldDB" id="A0AAN6NE12"/>
<comment type="caution">
    <text evidence="2">The sequence shown here is derived from an EMBL/GenBank/DDBJ whole genome shotgun (WGS) entry which is preliminary data.</text>
</comment>
<organism evidence="2 3">
    <name type="scientific">Diplogelasinospora grovesii</name>
    <dbReference type="NCBI Taxonomy" id="303347"/>
    <lineage>
        <taxon>Eukaryota</taxon>
        <taxon>Fungi</taxon>
        <taxon>Dikarya</taxon>
        <taxon>Ascomycota</taxon>
        <taxon>Pezizomycotina</taxon>
        <taxon>Sordariomycetes</taxon>
        <taxon>Sordariomycetidae</taxon>
        <taxon>Sordariales</taxon>
        <taxon>Diplogelasinosporaceae</taxon>
        <taxon>Diplogelasinospora</taxon>
    </lineage>
</organism>
<proteinExistence type="predicted"/>
<dbReference type="Proteomes" id="UP001303473">
    <property type="component" value="Unassembled WGS sequence"/>
</dbReference>
<evidence type="ECO:0000256" key="1">
    <source>
        <dbReference type="SAM" id="MobiDB-lite"/>
    </source>
</evidence>
<keyword evidence="3" id="KW-1185">Reference proteome</keyword>
<name>A0AAN6NE12_9PEZI</name>